<comment type="caution">
    <text evidence="1">The sequence shown here is derived from an EMBL/GenBank/DDBJ whole genome shotgun (WGS) entry which is preliminary data.</text>
</comment>
<dbReference type="EMBL" id="CACRXK020006760">
    <property type="protein sequence ID" value="CAB4010360.1"/>
    <property type="molecule type" value="Genomic_DNA"/>
</dbReference>
<reference evidence="1" key="1">
    <citation type="submission" date="2020-04" db="EMBL/GenBank/DDBJ databases">
        <authorList>
            <person name="Alioto T."/>
            <person name="Alioto T."/>
            <person name="Gomez Garrido J."/>
        </authorList>
    </citation>
    <scope>NUCLEOTIDE SEQUENCE</scope>
    <source>
        <strain evidence="1">A484AB</strain>
    </source>
</reference>
<sequence length="114" mass="12984">MSYHVDTGGVRTATAMHYFGYFLKDGGFLARLKVFLSRVHVLPLFWGSVRASQSPIRQANKKQSGNEIINAKEKQKKISNGKNNCVKMSKTQYTIHNGRLLDNRRTDLMGLFHI</sequence>
<keyword evidence="2" id="KW-1185">Reference proteome</keyword>
<protein>
    <submittedName>
        <fullName evidence="1">Uncharacterized protein</fullName>
    </submittedName>
</protein>
<dbReference type="AlphaFoldDB" id="A0A7D9EH01"/>
<proteinExistence type="predicted"/>
<accession>A0A7D9EH01</accession>
<evidence type="ECO:0000313" key="2">
    <source>
        <dbReference type="Proteomes" id="UP001152795"/>
    </source>
</evidence>
<name>A0A7D9EH01_PARCT</name>
<evidence type="ECO:0000313" key="1">
    <source>
        <dbReference type="EMBL" id="CAB4010360.1"/>
    </source>
</evidence>
<dbReference type="Proteomes" id="UP001152795">
    <property type="component" value="Unassembled WGS sequence"/>
</dbReference>
<organism evidence="1 2">
    <name type="scientific">Paramuricea clavata</name>
    <name type="common">Red gorgonian</name>
    <name type="synonym">Violescent sea-whip</name>
    <dbReference type="NCBI Taxonomy" id="317549"/>
    <lineage>
        <taxon>Eukaryota</taxon>
        <taxon>Metazoa</taxon>
        <taxon>Cnidaria</taxon>
        <taxon>Anthozoa</taxon>
        <taxon>Octocorallia</taxon>
        <taxon>Malacalcyonacea</taxon>
        <taxon>Plexauridae</taxon>
        <taxon>Paramuricea</taxon>
    </lineage>
</organism>
<gene>
    <name evidence="1" type="ORF">PACLA_8A078690</name>
</gene>